<organism evidence="1 2">
    <name type="scientific">Lactuca sativa</name>
    <name type="common">Garden lettuce</name>
    <dbReference type="NCBI Taxonomy" id="4236"/>
    <lineage>
        <taxon>Eukaryota</taxon>
        <taxon>Viridiplantae</taxon>
        <taxon>Streptophyta</taxon>
        <taxon>Embryophyta</taxon>
        <taxon>Tracheophyta</taxon>
        <taxon>Spermatophyta</taxon>
        <taxon>Magnoliopsida</taxon>
        <taxon>eudicotyledons</taxon>
        <taxon>Gunneridae</taxon>
        <taxon>Pentapetalae</taxon>
        <taxon>asterids</taxon>
        <taxon>campanulids</taxon>
        <taxon>Asterales</taxon>
        <taxon>Asteraceae</taxon>
        <taxon>Cichorioideae</taxon>
        <taxon>Cichorieae</taxon>
        <taxon>Lactucinae</taxon>
        <taxon>Lactuca</taxon>
    </lineage>
</organism>
<reference evidence="1 2" key="1">
    <citation type="journal article" date="2017" name="Nat. Commun.">
        <title>Genome assembly with in vitro proximity ligation data and whole-genome triplication in lettuce.</title>
        <authorList>
            <person name="Reyes-Chin-Wo S."/>
            <person name="Wang Z."/>
            <person name="Yang X."/>
            <person name="Kozik A."/>
            <person name="Arikit S."/>
            <person name="Song C."/>
            <person name="Xia L."/>
            <person name="Froenicke L."/>
            <person name="Lavelle D.O."/>
            <person name="Truco M.J."/>
            <person name="Xia R."/>
            <person name="Zhu S."/>
            <person name="Xu C."/>
            <person name="Xu H."/>
            <person name="Xu X."/>
            <person name="Cox K."/>
            <person name="Korf I."/>
            <person name="Meyers B.C."/>
            <person name="Michelmore R.W."/>
        </authorList>
    </citation>
    <scope>NUCLEOTIDE SEQUENCE [LARGE SCALE GENOMIC DNA]</scope>
    <source>
        <strain evidence="2">cv. Salinas</strain>
        <tissue evidence="1">Seedlings</tissue>
    </source>
</reference>
<dbReference type="PANTHER" id="PTHR47481:SF39">
    <property type="entry name" value="TRANSCRIPTION FACTOR INTERACTOR AND REGULATOR CCHC(ZN) FAMILY"/>
    <property type="match status" value="1"/>
</dbReference>
<accession>A0A9R1W6H0</accession>
<dbReference type="PANTHER" id="PTHR47481">
    <property type="match status" value="1"/>
</dbReference>
<evidence type="ECO:0000313" key="2">
    <source>
        <dbReference type="Proteomes" id="UP000235145"/>
    </source>
</evidence>
<sequence length="148" mass="16717">MDLIVAFFTTEKTYNNSHKFGFTLSPTNYGHPKMMIQPFLLTNNLFGYIYGHSQILISQYGSLMIPIFACYCSLLFQTPSLNMFSAVPLVTCHYLWNKLMSLTRLLGVHPKGGGKYVDALAYIGEPVKEKDLVMRVISGLCNEYNGLK</sequence>
<comment type="caution">
    <text evidence="1">The sequence shown here is derived from an EMBL/GenBank/DDBJ whole genome shotgun (WGS) entry which is preliminary data.</text>
</comment>
<dbReference type="EMBL" id="NBSK02000003">
    <property type="protein sequence ID" value="KAJ0217994.1"/>
    <property type="molecule type" value="Genomic_DNA"/>
</dbReference>
<evidence type="ECO:0000313" key="1">
    <source>
        <dbReference type="EMBL" id="KAJ0217994.1"/>
    </source>
</evidence>
<name>A0A9R1W6H0_LACSA</name>
<gene>
    <name evidence="1" type="ORF">LSAT_V11C300146710</name>
</gene>
<keyword evidence="2" id="KW-1185">Reference proteome</keyword>
<protein>
    <submittedName>
        <fullName evidence="1">Uncharacterized protein</fullName>
    </submittedName>
</protein>
<dbReference type="AlphaFoldDB" id="A0A9R1W6H0"/>
<dbReference type="Proteomes" id="UP000235145">
    <property type="component" value="Unassembled WGS sequence"/>
</dbReference>
<proteinExistence type="predicted"/>